<comment type="caution">
    <text evidence="5">The sequence shown here is derived from an EMBL/GenBank/DDBJ whole genome shotgun (WGS) entry which is preliminary data.</text>
</comment>
<keyword evidence="6" id="KW-1185">Reference proteome</keyword>
<proteinExistence type="predicted"/>
<organism evidence="5 6">
    <name type="scientific">Mycena maculata</name>
    <dbReference type="NCBI Taxonomy" id="230809"/>
    <lineage>
        <taxon>Eukaryota</taxon>
        <taxon>Fungi</taxon>
        <taxon>Dikarya</taxon>
        <taxon>Basidiomycota</taxon>
        <taxon>Agaricomycotina</taxon>
        <taxon>Agaricomycetes</taxon>
        <taxon>Agaricomycetidae</taxon>
        <taxon>Agaricales</taxon>
        <taxon>Marasmiineae</taxon>
        <taxon>Mycenaceae</taxon>
        <taxon>Mycena</taxon>
    </lineage>
</organism>
<keyword evidence="2" id="KW-0067">ATP-binding</keyword>
<evidence type="ECO:0000256" key="3">
    <source>
        <dbReference type="SAM" id="MobiDB-lite"/>
    </source>
</evidence>
<evidence type="ECO:0000313" key="6">
    <source>
        <dbReference type="Proteomes" id="UP001215280"/>
    </source>
</evidence>
<dbReference type="GO" id="GO:0016887">
    <property type="term" value="F:ATP hydrolysis activity"/>
    <property type="evidence" value="ECO:0007669"/>
    <property type="project" value="InterPro"/>
</dbReference>
<evidence type="ECO:0000313" key="5">
    <source>
        <dbReference type="EMBL" id="KAJ7725657.1"/>
    </source>
</evidence>
<feature type="non-terminal residue" evidence="5">
    <location>
        <position position="388"/>
    </location>
</feature>
<dbReference type="EMBL" id="JARJLG010000226">
    <property type="protein sequence ID" value="KAJ7725657.1"/>
    <property type="molecule type" value="Genomic_DNA"/>
</dbReference>
<dbReference type="GO" id="GO:0005524">
    <property type="term" value="F:ATP binding"/>
    <property type="evidence" value="ECO:0007669"/>
    <property type="project" value="UniProtKB-KW"/>
</dbReference>
<evidence type="ECO:0000259" key="4">
    <source>
        <dbReference type="PROSITE" id="PS50893"/>
    </source>
</evidence>
<dbReference type="PROSITE" id="PS50893">
    <property type="entry name" value="ABC_TRANSPORTER_2"/>
    <property type="match status" value="1"/>
</dbReference>
<dbReference type="InterPro" id="IPR050173">
    <property type="entry name" value="ABC_transporter_C-like"/>
</dbReference>
<dbReference type="Pfam" id="PF00005">
    <property type="entry name" value="ABC_tran"/>
    <property type="match status" value="2"/>
</dbReference>
<dbReference type="Gene3D" id="3.40.50.300">
    <property type="entry name" value="P-loop containing nucleotide triphosphate hydrolases"/>
    <property type="match status" value="1"/>
</dbReference>
<dbReference type="PANTHER" id="PTHR24223">
    <property type="entry name" value="ATP-BINDING CASSETTE SUB-FAMILY C"/>
    <property type="match status" value="1"/>
</dbReference>
<dbReference type="InterPro" id="IPR003593">
    <property type="entry name" value="AAA+_ATPase"/>
</dbReference>
<dbReference type="PROSITE" id="PS00211">
    <property type="entry name" value="ABC_TRANSPORTER_1"/>
    <property type="match status" value="1"/>
</dbReference>
<feature type="domain" description="ABC transporter" evidence="4">
    <location>
        <begin position="60"/>
        <end position="366"/>
    </location>
</feature>
<feature type="compositionally biased region" description="Polar residues" evidence="3">
    <location>
        <begin position="192"/>
        <end position="204"/>
    </location>
</feature>
<gene>
    <name evidence="5" type="ORF">DFH07DRAFT_1002528</name>
</gene>
<sequence>LTFTDSVYWACRYWTGLELDLNSVERIIEYLDLPQEPAAVIESSRPPAYWPSSAKNDALIAVDNVSIKYAPDLPSVLQDISFTLKAGERIGLLGRTGMARALEVESQLTRISGSGKSTLAMSILRFIDPSSGRILIYGEPCVHLFEFPGTFIPQDATLFSGTLRENLDSFEEHDDATCLEVLSRVQMINRSQIASENTSRNPSAAPTPGPSRPSSPYVERTSSPDVQREDTPDSILTALTVIATDNDADAKTVVSLDTQVSAGGTNFSHGQRQLITMARALLRRSSIVVLDEATSSVDFGTDAKIQSTIREEFTDSLLLTSLPTASRPCVIDYDRLLVLDKGKLVEFDTPLRLIEKEDGIFRSMCLKSGYFGELEASARAKAERDGLL</sequence>
<dbReference type="SUPFAM" id="SSF52540">
    <property type="entry name" value="P-loop containing nucleoside triphosphate hydrolases"/>
    <property type="match status" value="1"/>
</dbReference>
<dbReference type="InterPro" id="IPR017871">
    <property type="entry name" value="ABC_transporter-like_CS"/>
</dbReference>
<dbReference type="AlphaFoldDB" id="A0AAD7MP29"/>
<evidence type="ECO:0000256" key="1">
    <source>
        <dbReference type="ARBA" id="ARBA00022741"/>
    </source>
</evidence>
<dbReference type="PANTHER" id="PTHR24223:SF415">
    <property type="entry name" value="FI20190P1"/>
    <property type="match status" value="1"/>
</dbReference>
<dbReference type="SMART" id="SM00382">
    <property type="entry name" value="AAA"/>
    <property type="match status" value="1"/>
</dbReference>
<feature type="region of interest" description="Disordered" evidence="3">
    <location>
        <begin position="192"/>
        <end position="231"/>
    </location>
</feature>
<keyword evidence="5" id="KW-0378">Hydrolase</keyword>
<dbReference type="GO" id="GO:0016020">
    <property type="term" value="C:membrane"/>
    <property type="evidence" value="ECO:0007669"/>
    <property type="project" value="TreeGrafter"/>
</dbReference>
<keyword evidence="1" id="KW-0547">Nucleotide-binding</keyword>
<dbReference type="Proteomes" id="UP001215280">
    <property type="component" value="Unassembled WGS sequence"/>
</dbReference>
<name>A0AAD7MP29_9AGAR</name>
<accession>A0AAD7MP29</accession>
<dbReference type="InterPro" id="IPR003439">
    <property type="entry name" value="ABC_transporter-like_ATP-bd"/>
</dbReference>
<protein>
    <submittedName>
        <fullName evidence="5">P-loop containing nucleoside triphosphate hydrolase protein</fullName>
    </submittedName>
</protein>
<dbReference type="InterPro" id="IPR027417">
    <property type="entry name" value="P-loop_NTPase"/>
</dbReference>
<evidence type="ECO:0000256" key="2">
    <source>
        <dbReference type="ARBA" id="ARBA00022840"/>
    </source>
</evidence>
<dbReference type="GO" id="GO:0042626">
    <property type="term" value="F:ATPase-coupled transmembrane transporter activity"/>
    <property type="evidence" value="ECO:0007669"/>
    <property type="project" value="TreeGrafter"/>
</dbReference>
<reference evidence="5" key="1">
    <citation type="submission" date="2023-03" db="EMBL/GenBank/DDBJ databases">
        <title>Massive genome expansion in bonnet fungi (Mycena s.s.) driven by repeated elements and novel gene families across ecological guilds.</title>
        <authorList>
            <consortium name="Lawrence Berkeley National Laboratory"/>
            <person name="Harder C.B."/>
            <person name="Miyauchi S."/>
            <person name="Viragh M."/>
            <person name="Kuo A."/>
            <person name="Thoen E."/>
            <person name="Andreopoulos B."/>
            <person name="Lu D."/>
            <person name="Skrede I."/>
            <person name="Drula E."/>
            <person name="Henrissat B."/>
            <person name="Morin E."/>
            <person name="Kohler A."/>
            <person name="Barry K."/>
            <person name="LaButti K."/>
            <person name="Morin E."/>
            <person name="Salamov A."/>
            <person name="Lipzen A."/>
            <person name="Mereny Z."/>
            <person name="Hegedus B."/>
            <person name="Baldrian P."/>
            <person name="Stursova M."/>
            <person name="Weitz H."/>
            <person name="Taylor A."/>
            <person name="Grigoriev I.V."/>
            <person name="Nagy L.G."/>
            <person name="Martin F."/>
            <person name="Kauserud H."/>
        </authorList>
    </citation>
    <scope>NUCLEOTIDE SEQUENCE</scope>
    <source>
        <strain evidence="5">CBHHK188m</strain>
    </source>
</reference>